<dbReference type="AlphaFoldDB" id="A0A1F5S7I2"/>
<dbReference type="Proteomes" id="UP000176877">
    <property type="component" value="Unassembled WGS sequence"/>
</dbReference>
<keyword evidence="1" id="KW-0472">Membrane</keyword>
<comment type="caution">
    <text evidence="3">The sequence shown here is derived from an EMBL/GenBank/DDBJ whole genome shotgun (WGS) entry which is preliminary data.</text>
</comment>
<keyword evidence="1" id="KW-0812">Transmembrane</keyword>
<keyword evidence="1" id="KW-1133">Transmembrane helix</keyword>
<evidence type="ECO:0000313" key="4">
    <source>
        <dbReference type="Proteomes" id="UP000176877"/>
    </source>
</evidence>
<evidence type="ECO:0000256" key="2">
    <source>
        <dbReference type="SAM" id="SignalP"/>
    </source>
</evidence>
<reference evidence="3 4" key="1">
    <citation type="journal article" date="2016" name="Nat. Commun.">
        <title>Thousands of microbial genomes shed light on interconnected biogeochemical processes in an aquifer system.</title>
        <authorList>
            <person name="Anantharaman K."/>
            <person name="Brown C.T."/>
            <person name="Hug L.A."/>
            <person name="Sharon I."/>
            <person name="Castelle C.J."/>
            <person name="Probst A.J."/>
            <person name="Thomas B.C."/>
            <person name="Singh A."/>
            <person name="Wilkins M.J."/>
            <person name="Karaoz U."/>
            <person name="Brodie E.L."/>
            <person name="Williams K.H."/>
            <person name="Hubbard S.S."/>
            <person name="Banfield J.F."/>
        </authorList>
    </citation>
    <scope>NUCLEOTIDE SEQUENCE [LARGE SCALE GENOMIC DNA]</scope>
</reference>
<protein>
    <submittedName>
        <fullName evidence="3">Uncharacterized protein</fullName>
    </submittedName>
</protein>
<dbReference type="EMBL" id="MFFT01000042">
    <property type="protein sequence ID" value="OGF22627.1"/>
    <property type="molecule type" value="Genomic_DNA"/>
</dbReference>
<sequence>MKRNLLIFFLVAFSFGAAVTVSAHEPRYVKDDQLVVIINPDISQAFYGELKGRPAHYLIDLKVAQNLYFQILAPDLPEIQKDKTVTVEYTQEFGRPTVDFIKLEPGAAVWQNFYEDYVGDNYFAGPSVKKPGEAGYYIIKITSPDNIGKYVLVVGDKEKFSAWEMAKALITVPQLKKDFFQEPFSRWFNGKIGKYSGIGLLIILVVGFMFHRFRKIYK</sequence>
<feature type="transmembrane region" description="Helical" evidence="1">
    <location>
        <begin position="192"/>
        <end position="210"/>
    </location>
</feature>
<feature type="chain" id="PRO_5009521162" evidence="2">
    <location>
        <begin position="24"/>
        <end position="218"/>
    </location>
</feature>
<proteinExistence type="predicted"/>
<feature type="signal peptide" evidence="2">
    <location>
        <begin position="1"/>
        <end position="23"/>
    </location>
</feature>
<keyword evidence="2" id="KW-0732">Signal</keyword>
<evidence type="ECO:0000256" key="1">
    <source>
        <dbReference type="SAM" id="Phobius"/>
    </source>
</evidence>
<accession>A0A1F5S7I2</accession>
<name>A0A1F5S7I2_9BACT</name>
<gene>
    <name evidence="3" type="ORF">A3D45_00665</name>
</gene>
<evidence type="ECO:0000313" key="3">
    <source>
        <dbReference type="EMBL" id="OGF22627.1"/>
    </source>
</evidence>
<organism evidence="3 4">
    <name type="scientific">Candidatus Falkowbacteria bacterium RIFCSPHIGHO2_02_FULL_42_9</name>
    <dbReference type="NCBI Taxonomy" id="1797986"/>
    <lineage>
        <taxon>Bacteria</taxon>
        <taxon>Candidatus Falkowiibacteriota</taxon>
    </lineage>
</organism>